<feature type="coiled-coil region" evidence="1">
    <location>
        <begin position="7"/>
        <end position="69"/>
    </location>
</feature>
<dbReference type="EMBL" id="JACDUN010000001">
    <property type="protein sequence ID" value="MBA2858280.1"/>
    <property type="molecule type" value="Genomic_DNA"/>
</dbReference>
<proteinExistence type="predicted"/>
<gene>
    <name evidence="2" type="ORF">HNP93_000981</name>
</gene>
<comment type="caution">
    <text evidence="2">The sequence shown here is derived from an EMBL/GenBank/DDBJ whole genome shotgun (WGS) entry which is preliminary data.</text>
</comment>
<evidence type="ECO:0000313" key="3">
    <source>
        <dbReference type="Proteomes" id="UP000558015"/>
    </source>
</evidence>
<evidence type="ECO:0000256" key="1">
    <source>
        <dbReference type="SAM" id="Coils"/>
    </source>
</evidence>
<name>A0A7J9P645_METMI</name>
<sequence>MDPREKYNSLKGELDDLENTIKESDSELLDLQAQLEAIMEEAAPIESEIEDLQEEIEDCYNSKTKIKKEMADILVQNPGIMDNDKEYCERRRKETLSENNLKLDELLVNG</sequence>
<protein>
    <submittedName>
        <fullName evidence="2">Chromosome segregation ATPase</fullName>
    </submittedName>
</protein>
<dbReference type="AlphaFoldDB" id="A0A7J9P645"/>
<dbReference type="Proteomes" id="UP000558015">
    <property type="component" value="Unassembled WGS sequence"/>
</dbReference>
<accession>A0A7J9P645</accession>
<organism evidence="2 3">
    <name type="scientific">Methanococcus maripaludis</name>
    <name type="common">Methanococcus deltae</name>
    <dbReference type="NCBI Taxonomy" id="39152"/>
    <lineage>
        <taxon>Archaea</taxon>
        <taxon>Methanobacteriati</taxon>
        <taxon>Methanobacteriota</taxon>
        <taxon>Methanomada group</taxon>
        <taxon>Methanococci</taxon>
        <taxon>Methanococcales</taxon>
        <taxon>Methanococcaceae</taxon>
        <taxon>Methanococcus</taxon>
    </lineage>
</organism>
<keyword evidence="1" id="KW-0175">Coiled coil</keyword>
<dbReference type="Gene3D" id="1.10.287.1490">
    <property type="match status" value="1"/>
</dbReference>
<reference evidence="2 3" key="1">
    <citation type="submission" date="2020-07" db="EMBL/GenBank/DDBJ databases">
        <title>Genomic Encyclopedia of Type Strains, Phase IV (KMG-V): Genome sequencing to study the core and pangenomes of soil and plant-associated prokaryotes.</title>
        <authorList>
            <person name="Whitman W."/>
        </authorList>
    </citation>
    <scope>NUCLEOTIDE SEQUENCE [LARGE SCALE GENOMIC DNA]</scope>
    <source>
        <strain evidence="2 3">C12</strain>
    </source>
</reference>
<evidence type="ECO:0000313" key="2">
    <source>
        <dbReference type="EMBL" id="MBA2858280.1"/>
    </source>
</evidence>
<dbReference type="RefSeq" id="WP_181493274.1">
    <property type="nucleotide sequence ID" value="NZ_JACDUN010000001.1"/>
</dbReference>